<proteinExistence type="predicted"/>
<evidence type="ECO:0000313" key="3">
    <source>
        <dbReference type="Proteomes" id="UP001314170"/>
    </source>
</evidence>
<evidence type="ECO:0000256" key="1">
    <source>
        <dbReference type="SAM" id="MobiDB-lite"/>
    </source>
</evidence>
<feature type="compositionally biased region" description="Basic residues" evidence="1">
    <location>
        <begin position="173"/>
        <end position="186"/>
    </location>
</feature>
<dbReference type="AlphaFoldDB" id="A0AAV1RF96"/>
<sequence>MSIYQSKEFNLEEIPVGKWRDRFYEFHVWLSATWIETGHSLSEVYGKISRTTSSILVESWIISLNMMMKQMSADDFIGGLYREFLGEWIDYQTQVRQEYLLQNQQSRKALVDTVLGLLFLTILKKSDALCNQMGFLQWLDRLRFGKVCSESDLQIKCPKKHDDRSKHEENGRSKHKFKSGKFCRPK</sequence>
<dbReference type="Proteomes" id="UP001314170">
    <property type="component" value="Unassembled WGS sequence"/>
</dbReference>
<name>A0AAV1RF96_9ROSI</name>
<accession>A0AAV1RF96</accession>
<keyword evidence="3" id="KW-1185">Reference proteome</keyword>
<evidence type="ECO:0000313" key="2">
    <source>
        <dbReference type="EMBL" id="CAK7334361.1"/>
    </source>
</evidence>
<dbReference type="EMBL" id="CAWUPB010000950">
    <property type="protein sequence ID" value="CAK7334361.1"/>
    <property type="molecule type" value="Genomic_DNA"/>
</dbReference>
<organism evidence="2 3">
    <name type="scientific">Dovyalis caffra</name>
    <dbReference type="NCBI Taxonomy" id="77055"/>
    <lineage>
        <taxon>Eukaryota</taxon>
        <taxon>Viridiplantae</taxon>
        <taxon>Streptophyta</taxon>
        <taxon>Embryophyta</taxon>
        <taxon>Tracheophyta</taxon>
        <taxon>Spermatophyta</taxon>
        <taxon>Magnoliopsida</taxon>
        <taxon>eudicotyledons</taxon>
        <taxon>Gunneridae</taxon>
        <taxon>Pentapetalae</taxon>
        <taxon>rosids</taxon>
        <taxon>fabids</taxon>
        <taxon>Malpighiales</taxon>
        <taxon>Salicaceae</taxon>
        <taxon>Flacourtieae</taxon>
        <taxon>Dovyalis</taxon>
    </lineage>
</organism>
<reference evidence="2 3" key="1">
    <citation type="submission" date="2024-01" db="EMBL/GenBank/DDBJ databases">
        <authorList>
            <person name="Waweru B."/>
        </authorList>
    </citation>
    <scope>NUCLEOTIDE SEQUENCE [LARGE SCALE GENOMIC DNA]</scope>
</reference>
<feature type="compositionally biased region" description="Basic and acidic residues" evidence="1">
    <location>
        <begin position="160"/>
        <end position="172"/>
    </location>
</feature>
<protein>
    <submittedName>
        <fullName evidence="2">Uncharacterized protein</fullName>
    </submittedName>
</protein>
<gene>
    <name evidence="2" type="ORF">DCAF_LOCUS9878</name>
</gene>
<feature type="region of interest" description="Disordered" evidence="1">
    <location>
        <begin position="159"/>
        <end position="186"/>
    </location>
</feature>
<comment type="caution">
    <text evidence="2">The sequence shown here is derived from an EMBL/GenBank/DDBJ whole genome shotgun (WGS) entry which is preliminary data.</text>
</comment>